<protein>
    <submittedName>
        <fullName evidence="1">Uncharacterized protein</fullName>
    </submittedName>
</protein>
<keyword evidence="2" id="KW-1185">Reference proteome</keyword>
<name>A0AAV4TUY0_CAEEX</name>
<evidence type="ECO:0000313" key="2">
    <source>
        <dbReference type="Proteomes" id="UP001054945"/>
    </source>
</evidence>
<gene>
    <name evidence="1" type="ORF">CEXT_385861</name>
</gene>
<proteinExistence type="predicted"/>
<dbReference type="AlphaFoldDB" id="A0AAV4TUY0"/>
<sequence>MDETLVHSGVLPLQLSQLERRGGGELDTGIGSDKSRVFFPDDAADWMTLHRTVEEGTFTDVQLQLLGERFTRRGSEIRGEESSK</sequence>
<organism evidence="1 2">
    <name type="scientific">Caerostris extrusa</name>
    <name type="common">Bark spider</name>
    <name type="synonym">Caerostris bankana</name>
    <dbReference type="NCBI Taxonomy" id="172846"/>
    <lineage>
        <taxon>Eukaryota</taxon>
        <taxon>Metazoa</taxon>
        <taxon>Ecdysozoa</taxon>
        <taxon>Arthropoda</taxon>
        <taxon>Chelicerata</taxon>
        <taxon>Arachnida</taxon>
        <taxon>Araneae</taxon>
        <taxon>Araneomorphae</taxon>
        <taxon>Entelegynae</taxon>
        <taxon>Araneoidea</taxon>
        <taxon>Araneidae</taxon>
        <taxon>Caerostris</taxon>
    </lineage>
</organism>
<dbReference type="EMBL" id="BPLR01011781">
    <property type="protein sequence ID" value="GIY48984.1"/>
    <property type="molecule type" value="Genomic_DNA"/>
</dbReference>
<reference evidence="1 2" key="1">
    <citation type="submission" date="2021-06" db="EMBL/GenBank/DDBJ databases">
        <title>Caerostris extrusa draft genome.</title>
        <authorList>
            <person name="Kono N."/>
            <person name="Arakawa K."/>
        </authorList>
    </citation>
    <scope>NUCLEOTIDE SEQUENCE [LARGE SCALE GENOMIC DNA]</scope>
</reference>
<accession>A0AAV4TUY0</accession>
<evidence type="ECO:0000313" key="1">
    <source>
        <dbReference type="EMBL" id="GIY48984.1"/>
    </source>
</evidence>
<comment type="caution">
    <text evidence="1">The sequence shown here is derived from an EMBL/GenBank/DDBJ whole genome shotgun (WGS) entry which is preliminary data.</text>
</comment>
<dbReference type="Proteomes" id="UP001054945">
    <property type="component" value="Unassembled WGS sequence"/>
</dbReference>